<gene>
    <name evidence="1" type="ORF">IWQ57_005494</name>
</gene>
<proteinExistence type="predicted"/>
<evidence type="ECO:0000313" key="2">
    <source>
        <dbReference type="Proteomes" id="UP001140234"/>
    </source>
</evidence>
<comment type="caution">
    <text evidence="1">The sequence shown here is derived from an EMBL/GenBank/DDBJ whole genome shotgun (WGS) entry which is preliminary data.</text>
</comment>
<protein>
    <submittedName>
        <fullName evidence="1">Uncharacterized protein</fullName>
    </submittedName>
</protein>
<accession>A0ACC1JMS6</accession>
<dbReference type="Proteomes" id="UP001140234">
    <property type="component" value="Unassembled WGS sequence"/>
</dbReference>
<evidence type="ECO:0000313" key="1">
    <source>
        <dbReference type="EMBL" id="KAJ2763661.1"/>
    </source>
</evidence>
<name>A0ACC1JMS6_9FUNG</name>
<dbReference type="EMBL" id="JANBUJ010002671">
    <property type="protein sequence ID" value="KAJ2763661.1"/>
    <property type="molecule type" value="Genomic_DNA"/>
</dbReference>
<sequence>MKFSFAATSALVALAAASPLGAAPSPTGSVTNQPLPADSSVGSLIGSFLSLIKGWAGAAGSAHGQGHGYGRIALPTFLDAPAISGLEEIEDYLKFAVKNHGGQGVHGSHSSHKEQESESEQESENEHDDDNDNDNDRRSRSH</sequence>
<reference evidence="1" key="1">
    <citation type="submission" date="2022-07" db="EMBL/GenBank/DDBJ databases">
        <title>Phylogenomic reconstructions and comparative analyses of Kickxellomycotina fungi.</title>
        <authorList>
            <person name="Reynolds N.K."/>
            <person name="Stajich J.E."/>
            <person name="Barry K."/>
            <person name="Grigoriev I.V."/>
            <person name="Crous P."/>
            <person name="Smith M.E."/>
        </authorList>
    </citation>
    <scope>NUCLEOTIDE SEQUENCE</scope>
    <source>
        <strain evidence="1">CBS 109366</strain>
    </source>
</reference>
<organism evidence="1 2">
    <name type="scientific">Coemansia nantahalensis</name>
    <dbReference type="NCBI Taxonomy" id="2789366"/>
    <lineage>
        <taxon>Eukaryota</taxon>
        <taxon>Fungi</taxon>
        <taxon>Fungi incertae sedis</taxon>
        <taxon>Zoopagomycota</taxon>
        <taxon>Kickxellomycotina</taxon>
        <taxon>Kickxellomycetes</taxon>
        <taxon>Kickxellales</taxon>
        <taxon>Kickxellaceae</taxon>
        <taxon>Coemansia</taxon>
    </lineage>
</organism>
<keyword evidence="2" id="KW-1185">Reference proteome</keyword>